<keyword evidence="5" id="KW-0072">Autophagy</keyword>
<dbReference type="Proteomes" id="UP001630127">
    <property type="component" value="Unassembled WGS sequence"/>
</dbReference>
<dbReference type="GO" id="GO:0006914">
    <property type="term" value="P:autophagy"/>
    <property type="evidence" value="ECO:0007669"/>
    <property type="project" value="UniProtKB-KW"/>
</dbReference>
<dbReference type="Gene3D" id="3.30.1460.50">
    <property type="match status" value="1"/>
</dbReference>
<proteinExistence type="inferred from homology"/>
<dbReference type="PANTHER" id="PTHR14957">
    <property type="entry name" value="UBIQUITIN-LIKE-CONJUGATING ENZYME ATG10"/>
    <property type="match status" value="1"/>
</dbReference>
<accession>A0ABD3AIP5</accession>
<evidence type="ECO:0000313" key="8">
    <source>
        <dbReference type="Proteomes" id="UP001630127"/>
    </source>
</evidence>
<comment type="similarity">
    <text evidence="1">Belongs to the ATG10 family.</text>
</comment>
<keyword evidence="3" id="KW-0808">Transferase</keyword>
<reference evidence="7 8" key="1">
    <citation type="submission" date="2024-11" db="EMBL/GenBank/DDBJ databases">
        <title>A near-complete genome assembly of Cinchona calisaya.</title>
        <authorList>
            <person name="Lian D.C."/>
            <person name="Zhao X.W."/>
            <person name="Wei L."/>
        </authorList>
    </citation>
    <scope>NUCLEOTIDE SEQUENCE [LARGE SCALE GENOMIC DNA]</scope>
    <source>
        <tissue evidence="7">Nenye</tissue>
    </source>
</reference>
<evidence type="ECO:0000256" key="4">
    <source>
        <dbReference type="ARBA" id="ARBA00022786"/>
    </source>
</evidence>
<evidence type="ECO:0000256" key="1">
    <source>
        <dbReference type="ARBA" id="ARBA00005696"/>
    </source>
</evidence>
<dbReference type="Pfam" id="PF03987">
    <property type="entry name" value="Autophagy_act_C"/>
    <property type="match status" value="1"/>
</dbReference>
<evidence type="ECO:0000313" key="7">
    <source>
        <dbReference type="EMBL" id="KAL3531028.1"/>
    </source>
</evidence>
<sequence>MGFGSKCEKRDEFHIAASTFADQWNKFNSSFPQFTWVPRPNPPWLHPTSQVTRSLFPSFLSQAEGYLSVENVVILPCTTSEDCCNEGDDEEGKEMLSCSDKDVFIDDDDDDSTTLVQNHDYASHHYDFHVVYNASYQVPVLYFRACYSDGQVLLLYDVEKSLPGSSAKLLTESKWTFITQDDHPYLNRPWYTLHPCGTSERMKMLFNNEPVVGQGGGVAVAEYLVSWFSVVGQVFGLQVPFEMLVSVGQS</sequence>
<dbReference type="EMBL" id="JBJUIK010000004">
    <property type="protein sequence ID" value="KAL3531028.1"/>
    <property type="molecule type" value="Genomic_DNA"/>
</dbReference>
<comment type="caution">
    <text evidence="7">The sequence shown here is derived from an EMBL/GenBank/DDBJ whole genome shotgun (WGS) entry which is preliminary data.</text>
</comment>
<organism evidence="7 8">
    <name type="scientific">Cinchona calisaya</name>
    <dbReference type="NCBI Taxonomy" id="153742"/>
    <lineage>
        <taxon>Eukaryota</taxon>
        <taxon>Viridiplantae</taxon>
        <taxon>Streptophyta</taxon>
        <taxon>Embryophyta</taxon>
        <taxon>Tracheophyta</taxon>
        <taxon>Spermatophyta</taxon>
        <taxon>Magnoliopsida</taxon>
        <taxon>eudicotyledons</taxon>
        <taxon>Gunneridae</taxon>
        <taxon>Pentapetalae</taxon>
        <taxon>asterids</taxon>
        <taxon>lamiids</taxon>
        <taxon>Gentianales</taxon>
        <taxon>Rubiaceae</taxon>
        <taxon>Cinchonoideae</taxon>
        <taxon>Cinchoneae</taxon>
        <taxon>Cinchona</taxon>
    </lineage>
</organism>
<protein>
    <recommendedName>
        <fullName evidence="2">Ubiquitin-like-conjugating enzyme ATG10</fullName>
    </recommendedName>
    <alternativeName>
        <fullName evidence="6">Autophagy-related protein 10</fullName>
    </alternativeName>
</protein>
<dbReference type="GO" id="GO:0016740">
    <property type="term" value="F:transferase activity"/>
    <property type="evidence" value="ECO:0007669"/>
    <property type="project" value="UniProtKB-KW"/>
</dbReference>
<gene>
    <name evidence="7" type="ORF">ACH5RR_010350</name>
</gene>
<dbReference type="AlphaFoldDB" id="A0ABD3AIP5"/>
<name>A0ABD3AIP5_9GENT</name>
<evidence type="ECO:0000256" key="2">
    <source>
        <dbReference type="ARBA" id="ARBA00021099"/>
    </source>
</evidence>
<dbReference type="PANTHER" id="PTHR14957:SF1">
    <property type="entry name" value="UBIQUITIN-LIKE-CONJUGATING ENZYME ATG10"/>
    <property type="match status" value="1"/>
</dbReference>
<evidence type="ECO:0000256" key="5">
    <source>
        <dbReference type="ARBA" id="ARBA00023006"/>
    </source>
</evidence>
<keyword evidence="4" id="KW-0833">Ubl conjugation pathway</keyword>
<dbReference type="InterPro" id="IPR007135">
    <property type="entry name" value="Atg3/Atg10"/>
</dbReference>
<evidence type="ECO:0000256" key="3">
    <source>
        <dbReference type="ARBA" id="ARBA00022679"/>
    </source>
</evidence>
<keyword evidence="8" id="KW-1185">Reference proteome</keyword>
<evidence type="ECO:0000256" key="6">
    <source>
        <dbReference type="ARBA" id="ARBA00029833"/>
    </source>
</evidence>